<evidence type="ECO:0000256" key="3">
    <source>
        <dbReference type="ARBA" id="ARBA00022578"/>
    </source>
</evidence>
<name>A0A2N8PFV3_STRNR</name>
<dbReference type="PANTHER" id="PTHR33217">
    <property type="entry name" value="TRANSPOSASE FOR INSERTION SEQUENCE ELEMENT IS1081"/>
    <property type="match status" value="1"/>
</dbReference>
<dbReference type="Pfam" id="PF00872">
    <property type="entry name" value="Transposase_mut"/>
    <property type="match status" value="1"/>
</dbReference>
<evidence type="ECO:0000256" key="6">
    <source>
        <dbReference type="RuleBase" id="RU365089"/>
    </source>
</evidence>
<dbReference type="GO" id="GO:0006313">
    <property type="term" value="P:DNA transposition"/>
    <property type="evidence" value="ECO:0007669"/>
    <property type="project" value="UniProtKB-UniRule"/>
</dbReference>
<evidence type="ECO:0000256" key="2">
    <source>
        <dbReference type="ARBA" id="ARBA00010961"/>
    </source>
</evidence>
<dbReference type="GO" id="GO:0004803">
    <property type="term" value="F:transposase activity"/>
    <property type="evidence" value="ECO:0007669"/>
    <property type="project" value="UniProtKB-UniRule"/>
</dbReference>
<proteinExistence type="inferred from homology"/>
<organism evidence="8 9">
    <name type="scientific">Streptomyces noursei</name>
    <name type="common">Streptomyces albulus</name>
    <dbReference type="NCBI Taxonomy" id="1971"/>
    <lineage>
        <taxon>Bacteria</taxon>
        <taxon>Bacillati</taxon>
        <taxon>Actinomycetota</taxon>
        <taxon>Actinomycetes</taxon>
        <taxon>Kitasatosporales</taxon>
        <taxon>Streptomycetaceae</taxon>
        <taxon>Streptomyces</taxon>
    </lineage>
</organism>
<gene>
    <name evidence="8" type="ORF">AOB60_02005</name>
</gene>
<comment type="function">
    <text evidence="1 6">Required for the transposition of the insertion element.</text>
</comment>
<evidence type="ECO:0000256" key="5">
    <source>
        <dbReference type="ARBA" id="ARBA00023172"/>
    </source>
</evidence>
<evidence type="ECO:0000313" key="8">
    <source>
        <dbReference type="EMBL" id="PNE39904.1"/>
    </source>
</evidence>
<evidence type="ECO:0000256" key="4">
    <source>
        <dbReference type="ARBA" id="ARBA00023125"/>
    </source>
</evidence>
<evidence type="ECO:0000256" key="7">
    <source>
        <dbReference type="SAM" id="MobiDB-lite"/>
    </source>
</evidence>
<comment type="similarity">
    <text evidence="2 6">Belongs to the transposase mutator family.</text>
</comment>
<feature type="region of interest" description="Disordered" evidence="7">
    <location>
        <begin position="48"/>
        <end position="107"/>
    </location>
</feature>
<evidence type="ECO:0000256" key="1">
    <source>
        <dbReference type="ARBA" id="ARBA00002190"/>
    </source>
</evidence>
<feature type="compositionally biased region" description="Basic and acidic residues" evidence="7">
    <location>
        <begin position="81"/>
        <end position="99"/>
    </location>
</feature>
<dbReference type="Proteomes" id="UP000236047">
    <property type="component" value="Unassembled WGS sequence"/>
</dbReference>
<dbReference type="InterPro" id="IPR001207">
    <property type="entry name" value="Transposase_mutator"/>
</dbReference>
<protein>
    <recommendedName>
        <fullName evidence="6">Mutator family transposase</fullName>
    </recommendedName>
</protein>
<comment type="caution">
    <text evidence="8">The sequence shown here is derived from an EMBL/GenBank/DDBJ whole genome shotgun (WGS) entry which is preliminary data.</text>
</comment>
<keyword evidence="3 6" id="KW-0815">Transposition</keyword>
<keyword evidence="4 6" id="KW-0238">DNA-binding</keyword>
<accession>A0A2N8PFV3</accession>
<reference evidence="9" key="1">
    <citation type="submission" date="2015-09" db="EMBL/GenBank/DDBJ databases">
        <authorList>
            <person name="Graham D.E."/>
            <person name="Mahan K.M."/>
            <person name="Klingeman D.M."/>
            <person name="Fida T."/>
            <person name="Giannone R.J."/>
            <person name="Hettich R.L."/>
            <person name="Parry R.J."/>
            <person name="Spain J.C."/>
        </authorList>
    </citation>
    <scope>NUCLEOTIDE SEQUENCE [LARGE SCALE GENOMIC DNA]</scope>
    <source>
        <strain evidence="9">JCM 4701</strain>
    </source>
</reference>
<keyword evidence="6" id="KW-0814">Transposable element</keyword>
<dbReference type="AlphaFoldDB" id="A0A2N8PFV3"/>
<dbReference type="GO" id="GO:0003677">
    <property type="term" value="F:DNA binding"/>
    <property type="evidence" value="ECO:0007669"/>
    <property type="project" value="UniProtKB-UniRule"/>
</dbReference>
<keyword evidence="5 6" id="KW-0233">DNA recombination</keyword>
<dbReference type="EMBL" id="LJSN01000002">
    <property type="protein sequence ID" value="PNE39904.1"/>
    <property type="molecule type" value="Genomic_DNA"/>
</dbReference>
<sequence length="107" mass="11444">MSPEAIDELIADAKESGVPLGGQGGLLQQMMKQVIERALQAEMSDHLGYEAGDPAGRGGGNHRNGLHGKTVTTTVGPVEIDVPRDRKGAFEPRITRRAPDAWGRSTR</sequence>
<keyword evidence="9" id="KW-1185">Reference proteome</keyword>
<evidence type="ECO:0000313" key="9">
    <source>
        <dbReference type="Proteomes" id="UP000236047"/>
    </source>
</evidence>
<dbReference type="PANTHER" id="PTHR33217:SF8">
    <property type="entry name" value="MUTATOR FAMILY TRANSPOSASE"/>
    <property type="match status" value="1"/>
</dbReference>